<dbReference type="InterPro" id="IPR001881">
    <property type="entry name" value="EGF-like_Ca-bd_dom"/>
</dbReference>
<comment type="caution">
    <text evidence="9">Lacks conserved residue(s) required for the propagation of feature annotation.</text>
</comment>
<sequence>PSSCVGGHCINKMGSYSCKCQQGFQLINGRRCQDIDECAQDHSLCQPNGACANVAGDYLCVCNEGFINAEDKHSCEEIEVDSDDKKECYLNLDDTVFCDSVLAINITKQECCCSSIGSGWGDHCEIYPCPVHNSAEFYSLCPAGKGFYHEANLLDYGVPVHIDIDECALFGNEICKEGRCVNTQPEYECYCQQGFYYDSNLLECIDVDECQDPANCKNGRCVNTPSSYYCICPPPWALAPDRNTCTPPEEQGDVDECQDPANCKNGRCVNTPSSYYCICPPPWALAPDRNTCTPPEEQGDRTAAHRDVCFQYVGLDHMCSAPHNGPPVTYSECCCHIGRGWGPECRTCPPRHSEVQFLSQEGESSEVQFLTLSPPLSLSEGDSSEEDSDECACPNGRCVRTYLGTACECNAGFRLHHSRTRCVDIDECAELNKRGSLCKNSYCINTSGSYKCFCKPGFIPARRPNICMRLRAQ</sequence>
<feature type="non-terminal residue" evidence="12">
    <location>
        <position position="1"/>
    </location>
</feature>
<dbReference type="CDD" id="cd00054">
    <property type="entry name" value="EGF_CA"/>
    <property type="match status" value="4"/>
</dbReference>
<dbReference type="Gene3D" id="3.90.290.10">
    <property type="entry name" value="TGF-beta binding (TB) domain"/>
    <property type="match status" value="2"/>
</dbReference>
<dbReference type="Pfam" id="PF12662">
    <property type="entry name" value="cEGF"/>
    <property type="match status" value="1"/>
</dbReference>
<dbReference type="InterPro" id="IPR000152">
    <property type="entry name" value="EGF-type_Asp/Asn_hydroxyl_site"/>
</dbReference>
<dbReference type="InterPro" id="IPR000742">
    <property type="entry name" value="EGF"/>
</dbReference>
<reference evidence="12" key="1">
    <citation type="journal article" date="2021" name="Cell">
        <title>Tracing the genetic footprints of vertebrate landing in non-teleost ray-finned fishes.</title>
        <authorList>
            <person name="Bi X."/>
            <person name="Wang K."/>
            <person name="Yang L."/>
            <person name="Pan H."/>
            <person name="Jiang H."/>
            <person name="Wei Q."/>
            <person name="Fang M."/>
            <person name="Yu H."/>
            <person name="Zhu C."/>
            <person name="Cai Y."/>
            <person name="He Y."/>
            <person name="Gan X."/>
            <person name="Zeng H."/>
            <person name="Yu D."/>
            <person name="Zhu Y."/>
            <person name="Jiang H."/>
            <person name="Qiu Q."/>
            <person name="Yang H."/>
            <person name="Zhang Y.E."/>
            <person name="Wang W."/>
            <person name="Zhu M."/>
            <person name="He S."/>
            <person name="Zhang G."/>
        </authorList>
    </citation>
    <scope>NUCLEOTIDE SEQUENCE</scope>
    <source>
        <strain evidence="12">Pddl_001</strain>
    </source>
</reference>
<dbReference type="PROSITE" id="PS00010">
    <property type="entry name" value="ASX_HYDROXYL"/>
    <property type="match status" value="5"/>
</dbReference>
<dbReference type="PROSITE" id="PS01187">
    <property type="entry name" value="EGF_CA"/>
    <property type="match status" value="4"/>
</dbReference>
<keyword evidence="7" id="KW-1015">Disulfide bond</keyword>
<feature type="domain" description="EGF-like" evidence="10">
    <location>
        <begin position="253"/>
        <end position="293"/>
    </location>
</feature>
<evidence type="ECO:0000256" key="4">
    <source>
        <dbReference type="ARBA" id="ARBA00022536"/>
    </source>
</evidence>
<dbReference type="SUPFAM" id="SSF57581">
    <property type="entry name" value="TB module/8-cys domain"/>
    <property type="match status" value="2"/>
</dbReference>
<keyword evidence="3" id="KW-0272">Extracellular matrix</keyword>
<dbReference type="SUPFAM" id="SSF57196">
    <property type="entry name" value="EGF/Laminin"/>
    <property type="match status" value="3"/>
</dbReference>
<dbReference type="SMART" id="SM00179">
    <property type="entry name" value="EGF_CA"/>
    <property type="match status" value="7"/>
</dbReference>
<dbReference type="InterPro" id="IPR013032">
    <property type="entry name" value="EGF-like_CS"/>
</dbReference>
<keyword evidence="6" id="KW-0677">Repeat</keyword>
<evidence type="ECO:0000256" key="7">
    <source>
        <dbReference type="ARBA" id="ARBA00023157"/>
    </source>
</evidence>
<keyword evidence="5" id="KW-0732">Signal</keyword>
<dbReference type="InterPro" id="IPR017878">
    <property type="entry name" value="TB_dom"/>
</dbReference>
<dbReference type="PANTHER" id="PTHR47333">
    <property type="entry name" value="VON WILLEBRAND FACTOR C AND EGF DOMAIN-CONTAINING PROTEIN"/>
    <property type="match status" value="1"/>
</dbReference>
<dbReference type="PANTHER" id="PTHR47333:SF4">
    <property type="entry name" value="EGF-LIKE DOMAIN-CONTAINING PROTEIN"/>
    <property type="match status" value="1"/>
</dbReference>
<feature type="domain" description="TB" evidence="11">
    <location>
        <begin position="307"/>
        <end position="354"/>
    </location>
</feature>
<dbReference type="InterPro" id="IPR009030">
    <property type="entry name" value="Growth_fac_rcpt_cys_sf"/>
</dbReference>
<feature type="domain" description="TB" evidence="11">
    <location>
        <begin position="86"/>
        <end position="141"/>
    </location>
</feature>
<evidence type="ECO:0000256" key="6">
    <source>
        <dbReference type="ARBA" id="ARBA00022737"/>
    </source>
</evidence>
<evidence type="ECO:0000313" key="13">
    <source>
        <dbReference type="Proteomes" id="UP001166093"/>
    </source>
</evidence>
<dbReference type="Proteomes" id="UP001166093">
    <property type="component" value="Unassembled WGS sequence"/>
</dbReference>
<dbReference type="EMBL" id="JAAWVQ010148299">
    <property type="protein sequence ID" value="MBN3285489.1"/>
    <property type="molecule type" value="Genomic_DNA"/>
</dbReference>
<evidence type="ECO:0000256" key="8">
    <source>
        <dbReference type="ARBA" id="ARBA00023180"/>
    </source>
</evidence>
<dbReference type="InterPro" id="IPR018097">
    <property type="entry name" value="EGF_Ca-bd_CS"/>
</dbReference>
<feature type="domain" description="EGF-like" evidence="10">
    <location>
        <begin position="34"/>
        <end position="76"/>
    </location>
</feature>
<comment type="subcellular location">
    <subcellularLocation>
        <location evidence="1">Secreted</location>
        <location evidence="1">Extracellular space</location>
        <location evidence="1">Extracellular matrix</location>
    </subcellularLocation>
</comment>
<dbReference type="SUPFAM" id="SSF57184">
    <property type="entry name" value="Growth factor receptor domain"/>
    <property type="match status" value="1"/>
</dbReference>
<dbReference type="Pfam" id="PF00683">
    <property type="entry name" value="TB"/>
    <property type="match status" value="2"/>
</dbReference>
<evidence type="ECO:0000259" key="11">
    <source>
        <dbReference type="PROSITE" id="PS51364"/>
    </source>
</evidence>
<dbReference type="Pfam" id="PF07645">
    <property type="entry name" value="EGF_CA"/>
    <property type="match status" value="4"/>
</dbReference>
<feature type="domain" description="EGF-like" evidence="10">
    <location>
        <begin position="206"/>
        <end position="246"/>
    </location>
</feature>
<accession>A0ABS2YFK9</accession>
<dbReference type="InterPro" id="IPR052080">
    <property type="entry name" value="vWF_C/EGF_Fibrillin"/>
</dbReference>
<dbReference type="SMART" id="SM00181">
    <property type="entry name" value="EGF"/>
    <property type="match status" value="7"/>
</dbReference>
<evidence type="ECO:0000313" key="12">
    <source>
        <dbReference type="EMBL" id="MBN3285489.1"/>
    </source>
</evidence>
<dbReference type="InterPro" id="IPR026823">
    <property type="entry name" value="cEGF"/>
</dbReference>
<feature type="non-terminal residue" evidence="12">
    <location>
        <position position="473"/>
    </location>
</feature>
<evidence type="ECO:0000256" key="5">
    <source>
        <dbReference type="ARBA" id="ARBA00022729"/>
    </source>
</evidence>
<dbReference type="Pfam" id="PF12661">
    <property type="entry name" value="hEGF"/>
    <property type="match status" value="1"/>
</dbReference>
<comment type="caution">
    <text evidence="12">The sequence shown here is derived from an EMBL/GenBank/DDBJ whole genome shotgun (WGS) entry which is preliminary data.</text>
</comment>
<gene>
    <name evidence="12" type="primary">Ltbp3_0</name>
    <name evidence="12" type="ORF">GTO93_0008807</name>
</gene>
<dbReference type="InterPro" id="IPR049883">
    <property type="entry name" value="NOTCH1_EGF-like"/>
</dbReference>
<organism evidence="12 13">
    <name type="scientific">Polyodon spathula</name>
    <name type="common">North American paddlefish</name>
    <name type="synonym">Squalus spathula</name>
    <dbReference type="NCBI Taxonomy" id="7913"/>
    <lineage>
        <taxon>Eukaryota</taxon>
        <taxon>Metazoa</taxon>
        <taxon>Chordata</taxon>
        <taxon>Craniata</taxon>
        <taxon>Vertebrata</taxon>
        <taxon>Euteleostomi</taxon>
        <taxon>Actinopterygii</taxon>
        <taxon>Chondrostei</taxon>
        <taxon>Acipenseriformes</taxon>
        <taxon>Polyodontidae</taxon>
        <taxon>Polyodon</taxon>
    </lineage>
</organism>
<keyword evidence="4 9" id="KW-0245">EGF-like domain</keyword>
<dbReference type="InterPro" id="IPR036773">
    <property type="entry name" value="TB_dom_sf"/>
</dbReference>
<name>A0ABS2YFK9_POLSP</name>
<dbReference type="PROSITE" id="PS01186">
    <property type="entry name" value="EGF_2"/>
    <property type="match status" value="4"/>
</dbReference>
<dbReference type="Gene3D" id="2.10.25.10">
    <property type="entry name" value="Laminin"/>
    <property type="match status" value="7"/>
</dbReference>
<evidence type="ECO:0000256" key="1">
    <source>
        <dbReference type="ARBA" id="ARBA00004498"/>
    </source>
</evidence>
<keyword evidence="8" id="KW-0325">Glycoprotein</keyword>
<dbReference type="PROSITE" id="PS51364">
    <property type="entry name" value="TB"/>
    <property type="match status" value="2"/>
</dbReference>
<keyword evidence="2" id="KW-0964">Secreted</keyword>
<dbReference type="PROSITE" id="PS50026">
    <property type="entry name" value="EGF_3"/>
    <property type="match status" value="3"/>
</dbReference>
<protein>
    <submittedName>
        <fullName evidence="12">LTBP3 protein</fullName>
    </submittedName>
</protein>
<evidence type="ECO:0000256" key="3">
    <source>
        <dbReference type="ARBA" id="ARBA00022530"/>
    </source>
</evidence>
<keyword evidence="13" id="KW-1185">Reference proteome</keyword>
<evidence type="ECO:0000256" key="2">
    <source>
        <dbReference type="ARBA" id="ARBA00022525"/>
    </source>
</evidence>
<evidence type="ECO:0000259" key="10">
    <source>
        <dbReference type="PROSITE" id="PS50026"/>
    </source>
</evidence>
<evidence type="ECO:0000256" key="9">
    <source>
        <dbReference type="PROSITE-ProRule" id="PRU00076"/>
    </source>
</evidence>
<proteinExistence type="predicted"/>